<proteinExistence type="predicted"/>
<keyword evidence="1" id="KW-0812">Transmembrane</keyword>
<dbReference type="Proteomes" id="UP000671868">
    <property type="component" value="Chromosome"/>
</dbReference>
<dbReference type="RefSeq" id="WP_209537955.1">
    <property type="nucleotide sequence ID" value="NZ_CP053381.1"/>
</dbReference>
<reference evidence="2 3" key="1">
    <citation type="journal article" date="2021" name="Front. Microbiol.">
        <title>Aerobic Denitrification and Heterotrophic Sulfur Oxidation in the Genus Halomonas Revealed by Six Novel Species Characterizations and Genome-Based Analysis.</title>
        <authorList>
            <person name="Wang L."/>
            <person name="Shao Z."/>
        </authorList>
    </citation>
    <scope>NUCLEOTIDE SEQUENCE [LARGE SCALE GENOMIC DNA]</scope>
    <source>
        <strain evidence="2 3">MCCC 1A11059</strain>
    </source>
</reference>
<keyword evidence="1" id="KW-0472">Membrane</keyword>
<feature type="transmembrane region" description="Helical" evidence="1">
    <location>
        <begin position="6"/>
        <end position="26"/>
    </location>
</feature>
<name>A0ABX7W9H9_9GAMM</name>
<gene>
    <name evidence="2" type="ORF">HNO51_16990</name>
</gene>
<evidence type="ECO:0000313" key="3">
    <source>
        <dbReference type="Proteomes" id="UP000671868"/>
    </source>
</evidence>
<evidence type="ECO:0000313" key="2">
    <source>
        <dbReference type="EMBL" id="QTP56232.1"/>
    </source>
</evidence>
<sequence length="197" mass="23478">MSYFFGAILTVFVVILTAWVQHCYWAKRDKIRYYEKEEEAALSLIEDFSFLSYKRLHRQRRKLWSIKAEDSEQAVEKAYSEVVNEWNEKLGVLLARIKYSFGSEAAWEVEYDIQRGFYILNNEVRKLEREIFSQEKYVEIEQRLNVLGSRIVVVIENLMLKVREGRFSTFPIERQVCFGNRKRLSCSYLLARLFGLG</sequence>
<evidence type="ECO:0000256" key="1">
    <source>
        <dbReference type="SAM" id="Phobius"/>
    </source>
</evidence>
<keyword evidence="1" id="KW-1133">Transmembrane helix</keyword>
<keyword evidence="3" id="KW-1185">Reference proteome</keyword>
<dbReference type="EMBL" id="CP053381">
    <property type="protein sequence ID" value="QTP56232.1"/>
    <property type="molecule type" value="Genomic_DNA"/>
</dbReference>
<organism evidence="2 3">
    <name type="scientific">Billgrantia sulfidoxydans</name>
    <dbReference type="NCBI Taxonomy" id="2733484"/>
    <lineage>
        <taxon>Bacteria</taxon>
        <taxon>Pseudomonadati</taxon>
        <taxon>Pseudomonadota</taxon>
        <taxon>Gammaproteobacteria</taxon>
        <taxon>Oceanospirillales</taxon>
        <taxon>Halomonadaceae</taxon>
        <taxon>Billgrantia</taxon>
    </lineage>
</organism>
<accession>A0ABX7W9H9</accession>
<protein>
    <submittedName>
        <fullName evidence="2">Uncharacterized protein</fullName>
    </submittedName>
</protein>